<dbReference type="Proteomes" id="UP000031668">
    <property type="component" value="Unassembled WGS sequence"/>
</dbReference>
<keyword evidence="4" id="KW-1185">Reference proteome</keyword>
<gene>
    <name evidence="3" type="ORF">RF11_03189</name>
</gene>
<evidence type="ECO:0000256" key="2">
    <source>
        <dbReference type="SAM" id="MobiDB-lite"/>
    </source>
</evidence>
<sequence length="203" mass="23309">MPSPDCYYEPYGDDICDLNTAAMMESVTTKQVETISNQTTPTVETTLTEETTEEQTEDPYIDLNEDQIALKRADKLDEKIHEQNRHGYDLLRQRDEIVKAIEGLNKELEIARKQKSFNEDAENYYSEKLTELSQRQINIKEQLAEHKNKMQDLIEQQNSIIDGLIGPPVQASGPVTQNYEDDFGFGESFEEEDGHISLKELDT</sequence>
<feature type="coiled-coil region" evidence="1">
    <location>
        <begin position="94"/>
        <end position="156"/>
    </location>
</feature>
<keyword evidence="1" id="KW-0175">Coiled coil</keyword>
<comment type="caution">
    <text evidence="3">The sequence shown here is derived from an EMBL/GenBank/DDBJ whole genome shotgun (WGS) entry which is preliminary data.</text>
</comment>
<accession>A0A0C2JCZ6</accession>
<dbReference type="AlphaFoldDB" id="A0A0C2JCZ6"/>
<feature type="compositionally biased region" description="Low complexity" evidence="2">
    <location>
        <begin position="39"/>
        <end position="49"/>
    </location>
</feature>
<dbReference type="EMBL" id="JWZT01003320">
    <property type="protein sequence ID" value="KII67058.1"/>
    <property type="molecule type" value="Genomic_DNA"/>
</dbReference>
<feature type="compositionally biased region" description="Basic and acidic residues" evidence="2">
    <location>
        <begin position="194"/>
        <end position="203"/>
    </location>
</feature>
<evidence type="ECO:0000313" key="3">
    <source>
        <dbReference type="EMBL" id="KII67058.1"/>
    </source>
</evidence>
<evidence type="ECO:0000256" key="1">
    <source>
        <dbReference type="SAM" id="Coils"/>
    </source>
</evidence>
<organism evidence="3 4">
    <name type="scientific">Thelohanellus kitauei</name>
    <name type="common">Myxosporean</name>
    <dbReference type="NCBI Taxonomy" id="669202"/>
    <lineage>
        <taxon>Eukaryota</taxon>
        <taxon>Metazoa</taxon>
        <taxon>Cnidaria</taxon>
        <taxon>Myxozoa</taxon>
        <taxon>Myxosporea</taxon>
        <taxon>Bivalvulida</taxon>
        <taxon>Platysporina</taxon>
        <taxon>Myxobolidae</taxon>
        <taxon>Thelohanellus</taxon>
    </lineage>
</organism>
<protein>
    <submittedName>
        <fullName evidence="3">Uncharacterized protein</fullName>
    </submittedName>
</protein>
<name>A0A0C2JCZ6_THEKT</name>
<feature type="region of interest" description="Disordered" evidence="2">
    <location>
        <begin position="165"/>
        <end position="203"/>
    </location>
</feature>
<reference evidence="3 4" key="1">
    <citation type="journal article" date="2014" name="Genome Biol. Evol.">
        <title>The genome of the myxosporean Thelohanellus kitauei shows adaptations to nutrient acquisition within its fish host.</title>
        <authorList>
            <person name="Yang Y."/>
            <person name="Xiong J."/>
            <person name="Zhou Z."/>
            <person name="Huo F."/>
            <person name="Miao W."/>
            <person name="Ran C."/>
            <person name="Liu Y."/>
            <person name="Zhang J."/>
            <person name="Feng J."/>
            <person name="Wang M."/>
            <person name="Wang M."/>
            <person name="Wang L."/>
            <person name="Yao B."/>
        </authorList>
    </citation>
    <scope>NUCLEOTIDE SEQUENCE [LARGE SCALE GENOMIC DNA]</scope>
    <source>
        <strain evidence="3">Wuqing</strain>
    </source>
</reference>
<feature type="region of interest" description="Disordered" evidence="2">
    <location>
        <begin position="32"/>
        <end position="57"/>
    </location>
</feature>
<evidence type="ECO:0000313" key="4">
    <source>
        <dbReference type="Proteomes" id="UP000031668"/>
    </source>
</evidence>
<feature type="compositionally biased region" description="Acidic residues" evidence="2">
    <location>
        <begin position="179"/>
        <end position="193"/>
    </location>
</feature>
<proteinExistence type="predicted"/>